<comment type="caution">
    <text evidence="1">The sequence shown here is derived from an EMBL/GenBank/DDBJ whole genome shotgun (WGS) entry which is preliminary data.</text>
</comment>
<accession>A0A5B7IQ91</accession>
<keyword evidence="2" id="KW-1185">Reference proteome</keyword>
<gene>
    <name evidence="1" type="ORF">E2C01_079410</name>
</gene>
<protein>
    <submittedName>
        <fullName evidence="1">Uncharacterized protein</fullName>
    </submittedName>
</protein>
<evidence type="ECO:0000313" key="2">
    <source>
        <dbReference type="Proteomes" id="UP000324222"/>
    </source>
</evidence>
<reference evidence="1 2" key="1">
    <citation type="submission" date="2019-05" db="EMBL/GenBank/DDBJ databases">
        <title>Another draft genome of Portunus trituberculatus and its Hox gene families provides insights of decapod evolution.</title>
        <authorList>
            <person name="Jeong J.-H."/>
            <person name="Song I."/>
            <person name="Kim S."/>
            <person name="Choi T."/>
            <person name="Kim D."/>
            <person name="Ryu S."/>
            <person name="Kim W."/>
        </authorList>
    </citation>
    <scope>NUCLEOTIDE SEQUENCE [LARGE SCALE GENOMIC DNA]</scope>
    <source>
        <tissue evidence="1">Muscle</tissue>
    </source>
</reference>
<dbReference type="Proteomes" id="UP000324222">
    <property type="component" value="Unassembled WGS sequence"/>
</dbReference>
<proteinExistence type="predicted"/>
<sequence>MLLHPSFSAAAPREISERLHAGSLLFLNNCGKIDSLTPARALHASPLASHSVLWAQLDEEGSLQPGALVLTRARLKFMDCAGYWSQISLMKQRTINFQCPLH</sequence>
<name>A0A5B7IQ91_PORTR</name>
<organism evidence="1 2">
    <name type="scientific">Portunus trituberculatus</name>
    <name type="common">Swimming crab</name>
    <name type="synonym">Neptunus trituberculatus</name>
    <dbReference type="NCBI Taxonomy" id="210409"/>
    <lineage>
        <taxon>Eukaryota</taxon>
        <taxon>Metazoa</taxon>
        <taxon>Ecdysozoa</taxon>
        <taxon>Arthropoda</taxon>
        <taxon>Crustacea</taxon>
        <taxon>Multicrustacea</taxon>
        <taxon>Malacostraca</taxon>
        <taxon>Eumalacostraca</taxon>
        <taxon>Eucarida</taxon>
        <taxon>Decapoda</taxon>
        <taxon>Pleocyemata</taxon>
        <taxon>Brachyura</taxon>
        <taxon>Eubrachyura</taxon>
        <taxon>Portunoidea</taxon>
        <taxon>Portunidae</taxon>
        <taxon>Portuninae</taxon>
        <taxon>Portunus</taxon>
    </lineage>
</organism>
<evidence type="ECO:0000313" key="1">
    <source>
        <dbReference type="EMBL" id="MPC84665.1"/>
    </source>
</evidence>
<dbReference type="EMBL" id="VSRR010066063">
    <property type="protein sequence ID" value="MPC84665.1"/>
    <property type="molecule type" value="Genomic_DNA"/>
</dbReference>
<dbReference type="AlphaFoldDB" id="A0A5B7IQ91"/>